<organism evidence="5 6">
    <name type="scientific">Camellia sinensis</name>
    <name type="common">Tea plant</name>
    <name type="synonym">Thea sinensis</name>
    <dbReference type="NCBI Taxonomy" id="4442"/>
    <lineage>
        <taxon>Eukaryota</taxon>
        <taxon>Viridiplantae</taxon>
        <taxon>Streptophyta</taxon>
        <taxon>Embryophyta</taxon>
        <taxon>Tracheophyta</taxon>
        <taxon>Spermatophyta</taxon>
        <taxon>Magnoliopsida</taxon>
        <taxon>eudicotyledons</taxon>
        <taxon>Gunneridae</taxon>
        <taxon>Pentapetalae</taxon>
        <taxon>asterids</taxon>
        <taxon>Ericales</taxon>
        <taxon>Theaceae</taxon>
        <taxon>Camellia</taxon>
    </lineage>
</organism>
<accession>A0A7J7I3W9</accession>
<protein>
    <recommendedName>
        <fullName evidence="7">GDSL esterase/lipase</fullName>
    </recommendedName>
</protein>
<keyword evidence="6" id="KW-1185">Reference proteome</keyword>
<reference evidence="6" key="1">
    <citation type="journal article" date="2020" name="Nat. Commun.">
        <title>Genome assembly of wild tea tree DASZ reveals pedigree and selection history of tea varieties.</title>
        <authorList>
            <person name="Zhang W."/>
            <person name="Zhang Y."/>
            <person name="Qiu H."/>
            <person name="Guo Y."/>
            <person name="Wan H."/>
            <person name="Zhang X."/>
            <person name="Scossa F."/>
            <person name="Alseekh S."/>
            <person name="Zhang Q."/>
            <person name="Wang P."/>
            <person name="Xu L."/>
            <person name="Schmidt M.H."/>
            <person name="Jia X."/>
            <person name="Li D."/>
            <person name="Zhu A."/>
            <person name="Guo F."/>
            <person name="Chen W."/>
            <person name="Ni D."/>
            <person name="Usadel B."/>
            <person name="Fernie A.R."/>
            <person name="Wen W."/>
        </authorList>
    </citation>
    <scope>NUCLEOTIDE SEQUENCE [LARGE SCALE GENOMIC DNA]</scope>
    <source>
        <strain evidence="6">cv. G240</strain>
    </source>
</reference>
<evidence type="ECO:0000313" key="6">
    <source>
        <dbReference type="Proteomes" id="UP000593564"/>
    </source>
</evidence>
<comment type="similarity">
    <text evidence="1">Belongs to the 'GDSL' lipolytic enzyme family.</text>
</comment>
<dbReference type="GO" id="GO:0016042">
    <property type="term" value="P:lipid catabolic process"/>
    <property type="evidence" value="ECO:0007669"/>
    <property type="project" value="UniProtKB-KW"/>
</dbReference>
<evidence type="ECO:0008006" key="7">
    <source>
        <dbReference type="Google" id="ProtNLM"/>
    </source>
</evidence>
<dbReference type="Gene3D" id="3.40.50.1110">
    <property type="entry name" value="SGNH hydrolase"/>
    <property type="match status" value="1"/>
</dbReference>
<dbReference type="Pfam" id="PF00657">
    <property type="entry name" value="Lipase_GDSL"/>
    <property type="match status" value="1"/>
</dbReference>
<dbReference type="InterPro" id="IPR001087">
    <property type="entry name" value="GDSL"/>
</dbReference>
<evidence type="ECO:0000256" key="4">
    <source>
        <dbReference type="ARBA" id="ARBA00023098"/>
    </source>
</evidence>
<sequence length="272" mass="31196">MQLSFSMQHLQCHMDKENLREWDEFCLWRDRCFKHNDPLPNMTTQINYFQLVEKKVRTQNDLDSSIALISLAGSNYFACLRKKGSKKGAIKQLLDNEIELSSLLGLPCFAWKLINQLTLNLKSIHDLGVRKIGVVAIEPLGCLPRFTVASSVQRCNRNLDLAAKSHNLRLHRAVHKLRKENNGSVKLIVTMLCGGGERDTCSSIDEKGRRSTEYASTPNSTFFWDIFHPFTAWLLFSLLYGTISSPQTPLENWSQLKRLSKIGTIDLDYNFW</sequence>
<keyword evidence="3" id="KW-0442">Lipid degradation</keyword>
<comment type="caution">
    <text evidence="5">The sequence shown here is derived from an EMBL/GenBank/DDBJ whole genome shotgun (WGS) entry which is preliminary data.</text>
</comment>
<dbReference type="PANTHER" id="PTHR46020:SF4">
    <property type="entry name" value="OS04G0650200 PROTEIN"/>
    <property type="match status" value="1"/>
</dbReference>
<dbReference type="GO" id="GO:0016788">
    <property type="term" value="F:hydrolase activity, acting on ester bonds"/>
    <property type="evidence" value="ECO:0007669"/>
    <property type="project" value="InterPro"/>
</dbReference>
<evidence type="ECO:0000256" key="1">
    <source>
        <dbReference type="ARBA" id="ARBA00008668"/>
    </source>
</evidence>
<dbReference type="AlphaFoldDB" id="A0A7J7I3W9"/>
<evidence type="ECO:0000256" key="2">
    <source>
        <dbReference type="ARBA" id="ARBA00022801"/>
    </source>
</evidence>
<proteinExistence type="inferred from homology"/>
<keyword evidence="4" id="KW-0443">Lipid metabolism</keyword>
<gene>
    <name evidence="5" type="ORF">HYC85_000375</name>
</gene>
<evidence type="ECO:0000313" key="5">
    <source>
        <dbReference type="EMBL" id="KAF5959166.1"/>
    </source>
</evidence>
<dbReference type="PANTHER" id="PTHR46020">
    <property type="entry name" value="OSJNBB0059K02.9 PROTEIN"/>
    <property type="match status" value="1"/>
</dbReference>
<dbReference type="InterPro" id="IPR036514">
    <property type="entry name" value="SGNH_hydro_sf"/>
</dbReference>
<reference evidence="5 6" key="2">
    <citation type="submission" date="2020-07" db="EMBL/GenBank/DDBJ databases">
        <title>Genome assembly of wild tea tree DASZ reveals pedigree and selection history of tea varieties.</title>
        <authorList>
            <person name="Zhang W."/>
        </authorList>
    </citation>
    <scope>NUCLEOTIDE SEQUENCE [LARGE SCALE GENOMIC DNA]</scope>
    <source>
        <strain evidence="6">cv. G240</strain>
        <tissue evidence="5">Leaf</tissue>
    </source>
</reference>
<evidence type="ECO:0000256" key="3">
    <source>
        <dbReference type="ARBA" id="ARBA00022963"/>
    </source>
</evidence>
<name>A0A7J7I3W9_CAMSI</name>
<dbReference type="Proteomes" id="UP000593564">
    <property type="component" value="Unassembled WGS sequence"/>
</dbReference>
<dbReference type="EMBL" id="JACBKZ010000001">
    <property type="protein sequence ID" value="KAF5959166.1"/>
    <property type="molecule type" value="Genomic_DNA"/>
</dbReference>
<keyword evidence="2" id="KW-0378">Hydrolase</keyword>